<dbReference type="AlphaFoldDB" id="A0AAN8P2M7"/>
<feature type="region of interest" description="Disordered" evidence="1">
    <location>
        <begin position="26"/>
        <end position="49"/>
    </location>
</feature>
<gene>
    <name evidence="2" type="ORF">RUM43_002792</name>
</gene>
<evidence type="ECO:0000313" key="2">
    <source>
        <dbReference type="EMBL" id="KAK6628975.1"/>
    </source>
</evidence>
<feature type="compositionally biased region" description="Basic residues" evidence="1">
    <location>
        <begin position="27"/>
        <end position="46"/>
    </location>
</feature>
<organism evidence="2 3">
    <name type="scientific">Polyplax serrata</name>
    <name type="common">Common mouse louse</name>
    <dbReference type="NCBI Taxonomy" id="468196"/>
    <lineage>
        <taxon>Eukaryota</taxon>
        <taxon>Metazoa</taxon>
        <taxon>Ecdysozoa</taxon>
        <taxon>Arthropoda</taxon>
        <taxon>Hexapoda</taxon>
        <taxon>Insecta</taxon>
        <taxon>Pterygota</taxon>
        <taxon>Neoptera</taxon>
        <taxon>Paraneoptera</taxon>
        <taxon>Psocodea</taxon>
        <taxon>Troctomorpha</taxon>
        <taxon>Phthiraptera</taxon>
        <taxon>Anoplura</taxon>
        <taxon>Polyplacidae</taxon>
        <taxon>Polyplax</taxon>
    </lineage>
</organism>
<sequence>MFRLLKTSNEDKLNPGLGTERISLAKMGHKEKSARHGGKSRRRLRKAREVSSRAFPSLFLGKKAHGSYACKLS</sequence>
<evidence type="ECO:0000256" key="1">
    <source>
        <dbReference type="SAM" id="MobiDB-lite"/>
    </source>
</evidence>
<dbReference type="EMBL" id="JAWJWE010000036">
    <property type="protein sequence ID" value="KAK6628975.1"/>
    <property type="molecule type" value="Genomic_DNA"/>
</dbReference>
<comment type="caution">
    <text evidence="2">The sequence shown here is derived from an EMBL/GenBank/DDBJ whole genome shotgun (WGS) entry which is preliminary data.</text>
</comment>
<accession>A0AAN8P2M7</accession>
<evidence type="ECO:0000313" key="3">
    <source>
        <dbReference type="Proteomes" id="UP001372834"/>
    </source>
</evidence>
<name>A0AAN8P2M7_POLSC</name>
<dbReference type="Proteomes" id="UP001372834">
    <property type="component" value="Unassembled WGS sequence"/>
</dbReference>
<proteinExistence type="predicted"/>
<protein>
    <submittedName>
        <fullName evidence="2">Uncharacterized protein</fullName>
    </submittedName>
</protein>
<reference evidence="2 3" key="1">
    <citation type="submission" date="2023-10" db="EMBL/GenBank/DDBJ databases">
        <title>Genomes of two closely related lineages of the louse Polyplax serrata with different host specificities.</title>
        <authorList>
            <person name="Martinu J."/>
            <person name="Tarabai H."/>
            <person name="Stefka J."/>
            <person name="Hypsa V."/>
        </authorList>
    </citation>
    <scope>NUCLEOTIDE SEQUENCE [LARGE SCALE GENOMIC DNA]</scope>
    <source>
        <strain evidence="2">HR10_N</strain>
    </source>
</reference>